<evidence type="ECO:0000313" key="3">
    <source>
        <dbReference type="Proteomes" id="UP001274896"/>
    </source>
</evidence>
<gene>
    <name evidence="2" type="ORF">QTP70_007495</name>
</gene>
<feature type="region of interest" description="Disordered" evidence="1">
    <location>
        <begin position="171"/>
        <end position="281"/>
    </location>
</feature>
<proteinExistence type="predicted"/>
<reference evidence="2" key="1">
    <citation type="submission" date="2023-06" db="EMBL/GenBank/DDBJ databases">
        <title>Male Hemibagrus guttatus genome.</title>
        <authorList>
            <person name="Bian C."/>
        </authorList>
    </citation>
    <scope>NUCLEOTIDE SEQUENCE</scope>
    <source>
        <strain evidence="2">Male_cb2023</strain>
        <tissue evidence="2">Muscle</tissue>
    </source>
</reference>
<accession>A0AAE0R2J4</accession>
<sequence length="281" mass="29392">MANHVFMELLCAQEHGHAGIGFLLVPVKGNCTVTEHRDILYNLCAASVEDCCVAVGNVVGHENFVSASRMNSAIVVFLNDVEKVRKLTQNGIVGNNETILVSPLSSPDKKVMLCNVPPFISDEAIGKGLSRYGRMVSPIKKTPLGCKSPLTLSVLNVVKLDILPGPALRGRVPPVFLSDRGGTRPPGAPGAAAASDLTESEPQAQPAPQKPTGATPAPENPRSARPDRKKPWSTEKSSVGSGAVLEPPALTEAGTEVQGDRMETPGHYTSAGGGGRRGHGG</sequence>
<evidence type="ECO:0000313" key="2">
    <source>
        <dbReference type="EMBL" id="KAK3539420.1"/>
    </source>
</evidence>
<dbReference type="Proteomes" id="UP001274896">
    <property type="component" value="Unassembled WGS sequence"/>
</dbReference>
<name>A0AAE0R2J4_9TELE</name>
<feature type="compositionally biased region" description="Basic and acidic residues" evidence="1">
    <location>
        <begin position="222"/>
        <end position="233"/>
    </location>
</feature>
<evidence type="ECO:0000256" key="1">
    <source>
        <dbReference type="SAM" id="MobiDB-lite"/>
    </source>
</evidence>
<keyword evidence="3" id="KW-1185">Reference proteome</keyword>
<comment type="caution">
    <text evidence="2">The sequence shown here is derived from an EMBL/GenBank/DDBJ whole genome shotgun (WGS) entry which is preliminary data.</text>
</comment>
<dbReference type="EMBL" id="JAUCMX010000007">
    <property type="protein sequence ID" value="KAK3539420.1"/>
    <property type="molecule type" value="Genomic_DNA"/>
</dbReference>
<dbReference type="AlphaFoldDB" id="A0AAE0R2J4"/>
<organism evidence="2 3">
    <name type="scientific">Hemibagrus guttatus</name>
    <dbReference type="NCBI Taxonomy" id="175788"/>
    <lineage>
        <taxon>Eukaryota</taxon>
        <taxon>Metazoa</taxon>
        <taxon>Chordata</taxon>
        <taxon>Craniata</taxon>
        <taxon>Vertebrata</taxon>
        <taxon>Euteleostomi</taxon>
        <taxon>Actinopterygii</taxon>
        <taxon>Neopterygii</taxon>
        <taxon>Teleostei</taxon>
        <taxon>Ostariophysi</taxon>
        <taxon>Siluriformes</taxon>
        <taxon>Bagridae</taxon>
        <taxon>Hemibagrus</taxon>
    </lineage>
</organism>
<protein>
    <submittedName>
        <fullName evidence="2">Uncharacterized protein</fullName>
    </submittedName>
</protein>